<reference evidence="1 2" key="1">
    <citation type="submission" date="2015-01" db="EMBL/GenBank/DDBJ databases">
        <title>Genome sequencing of Jeotgalibacillus soli.</title>
        <authorList>
            <person name="Goh K.M."/>
            <person name="Chan K.-G."/>
            <person name="Yaakop A.S."/>
            <person name="Ee R."/>
            <person name="Gan H.M."/>
            <person name="Chan C.S."/>
        </authorList>
    </citation>
    <scope>NUCLEOTIDE SEQUENCE [LARGE SCALE GENOMIC DNA]</scope>
    <source>
        <strain evidence="1 2">P9</strain>
    </source>
</reference>
<name>A0A0C2RI37_9BACL</name>
<protein>
    <recommendedName>
        <fullName evidence="3">Competence protein</fullName>
    </recommendedName>
</protein>
<dbReference type="STRING" id="889306.KP78_12980"/>
<gene>
    <name evidence="1" type="ORF">KP78_12980</name>
</gene>
<proteinExistence type="predicted"/>
<dbReference type="Pfam" id="PF06338">
    <property type="entry name" value="ComK"/>
    <property type="match status" value="1"/>
</dbReference>
<sequence>MIYSTNYHYSVGTTTMALERAFHMEYETIIHDTRGTYYTKQTVNSLLDDSCMRGGSTAQGRLHAAKQALTIRNKIPLIIDPYSYLVAFPTHSPKHEQNIWFFPSHIIGYHPHPHHPKKLVVTLTYNRSITVHCSQATFRNQQLLTSHLVCQFSLFPRMREGATSELK</sequence>
<keyword evidence="2" id="KW-1185">Reference proteome</keyword>
<dbReference type="OrthoDB" id="2417337at2"/>
<dbReference type="AlphaFoldDB" id="A0A0C2RI37"/>
<evidence type="ECO:0000313" key="2">
    <source>
        <dbReference type="Proteomes" id="UP000031938"/>
    </source>
</evidence>
<dbReference type="Proteomes" id="UP000031938">
    <property type="component" value="Unassembled WGS sequence"/>
</dbReference>
<organism evidence="1 2">
    <name type="scientific">Jeotgalibacillus soli</name>
    <dbReference type="NCBI Taxonomy" id="889306"/>
    <lineage>
        <taxon>Bacteria</taxon>
        <taxon>Bacillati</taxon>
        <taxon>Bacillota</taxon>
        <taxon>Bacilli</taxon>
        <taxon>Bacillales</taxon>
        <taxon>Caryophanaceae</taxon>
        <taxon>Jeotgalibacillus</taxon>
    </lineage>
</organism>
<dbReference type="EMBL" id="JXRP01000009">
    <property type="protein sequence ID" value="KIL49830.1"/>
    <property type="molecule type" value="Genomic_DNA"/>
</dbReference>
<dbReference type="RefSeq" id="WP_041087078.1">
    <property type="nucleotide sequence ID" value="NZ_JXRP01000009.1"/>
</dbReference>
<dbReference type="GO" id="GO:0030420">
    <property type="term" value="P:establishment of competence for transformation"/>
    <property type="evidence" value="ECO:0007669"/>
    <property type="project" value="InterPro"/>
</dbReference>
<evidence type="ECO:0008006" key="3">
    <source>
        <dbReference type="Google" id="ProtNLM"/>
    </source>
</evidence>
<accession>A0A0C2RI37</accession>
<evidence type="ECO:0000313" key="1">
    <source>
        <dbReference type="EMBL" id="KIL49830.1"/>
    </source>
</evidence>
<comment type="caution">
    <text evidence="1">The sequence shown here is derived from an EMBL/GenBank/DDBJ whole genome shotgun (WGS) entry which is preliminary data.</text>
</comment>
<dbReference type="InterPro" id="IPR010461">
    <property type="entry name" value="ComK"/>
</dbReference>